<sequence>MKILLRNPRLRLNCLLYIERKVKPSENYHELIEFLNSLDRQLEITVLAMRYMDEMKMIALMKAFKPGTLEEIMFSDYPNKLVDIDDFVKMDQWKQAKRVTIERLSLDFSSHFHHFHHFEQFKINVESITLDDMLAMKKEMLNDLEILLRNPRLRLDYFLCADHERKPSENDLELIELLNSLNHQLKINKLIMIKIRMNAMIALLKAAKPGTLEEIRIGGRLIKPDDITRFIDLDQWKEAKRLDTDGDPWSIPIGRLSFDFSRHFHYFNHFERFRTNFEVITLDDMLEIKKIFSENANFKYCRITAKNKPSRKEIREALGLSNNHSSVIGLYKIPNSNDILKFAIYDSLGYFAVKRYTDTN</sequence>
<dbReference type="InterPro" id="IPR040161">
    <property type="entry name" value="FB224"/>
</dbReference>
<reference evidence="3" key="1">
    <citation type="submission" date="2016-11" db="UniProtKB">
        <authorList>
            <consortium name="WormBaseParasite"/>
        </authorList>
    </citation>
    <scope>IDENTIFICATION</scope>
</reference>
<evidence type="ECO:0000313" key="3">
    <source>
        <dbReference type="WBParaSite" id="Csp11.Scaffold629.g9601.t1"/>
    </source>
</evidence>
<organism evidence="2 3">
    <name type="scientific">Caenorhabditis tropicalis</name>
    <dbReference type="NCBI Taxonomy" id="1561998"/>
    <lineage>
        <taxon>Eukaryota</taxon>
        <taxon>Metazoa</taxon>
        <taxon>Ecdysozoa</taxon>
        <taxon>Nematoda</taxon>
        <taxon>Chromadorea</taxon>
        <taxon>Rhabditida</taxon>
        <taxon>Rhabditina</taxon>
        <taxon>Rhabditomorpha</taxon>
        <taxon>Rhabditoidea</taxon>
        <taxon>Rhabditidae</taxon>
        <taxon>Peloderinae</taxon>
        <taxon>Caenorhabditis</taxon>
    </lineage>
</organism>
<dbReference type="AlphaFoldDB" id="A0A1I7UIA2"/>
<dbReference type="PANTHER" id="PTHR23015">
    <property type="entry name" value="UNCHARACTERIZED C.ELEGANS PROTEIN"/>
    <property type="match status" value="1"/>
</dbReference>
<evidence type="ECO:0000313" key="2">
    <source>
        <dbReference type="Proteomes" id="UP000095282"/>
    </source>
</evidence>
<feature type="domain" description="DUF38" evidence="1">
    <location>
        <begin position="28"/>
        <end position="142"/>
    </location>
</feature>
<name>A0A1I7UIA2_9PELO</name>
<dbReference type="Proteomes" id="UP000095282">
    <property type="component" value="Unplaced"/>
</dbReference>
<dbReference type="Pfam" id="PF01827">
    <property type="entry name" value="FTH"/>
    <property type="match status" value="2"/>
</dbReference>
<dbReference type="GO" id="GO:0045087">
    <property type="term" value="P:innate immune response"/>
    <property type="evidence" value="ECO:0007669"/>
    <property type="project" value="TreeGrafter"/>
</dbReference>
<evidence type="ECO:0000259" key="1">
    <source>
        <dbReference type="Pfam" id="PF01827"/>
    </source>
</evidence>
<accession>A0A1I7UIA2</accession>
<feature type="domain" description="DUF38" evidence="1">
    <location>
        <begin position="174"/>
        <end position="314"/>
    </location>
</feature>
<proteinExistence type="predicted"/>
<dbReference type="WBParaSite" id="Csp11.Scaffold629.g9601.t1">
    <property type="protein sequence ID" value="Csp11.Scaffold629.g9601.t1"/>
    <property type="gene ID" value="Csp11.Scaffold629.g9601"/>
</dbReference>
<dbReference type="PANTHER" id="PTHR23015:SF4">
    <property type="entry name" value="DUF38 DOMAIN-CONTAINING PROTEIN-RELATED"/>
    <property type="match status" value="1"/>
</dbReference>
<keyword evidence="2" id="KW-1185">Reference proteome</keyword>
<dbReference type="InterPro" id="IPR002900">
    <property type="entry name" value="DUF38/FTH_CAE_spp"/>
</dbReference>
<protein>
    <submittedName>
        <fullName evidence="3">F-box domain-containing protein</fullName>
    </submittedName>
</protein>